<feature type="region of interest" description="Disordered" evidence="1">
    <location>
        <begin position="74"/>
        <end position="175"/>
    </location>
</feature>
<reference evidence="2" key="2">
    <citation type="submission" date="2014-07" db="EMBL/GenBank/DDBJ databases">
        <authorList>
            <person name="Hull J."/>
        </authorList>
    </citation>
    <scope>NUCLEOTIDE SEQUENCE</scope>
</reference>
<organism evidence="2">
    <name type="scientific">Lygus hesperus</name>
    <name type="common">Western plant bug</name>
    <dbReference type="NCBI Taxonomy" id="30085"/>
    <lineage>
        <taxon>Eukaryota</taxon>
        <taxon>Metazoa</taxon>
        <taxon>Ecdysozoa</taxon>
        <taxon>Arthropoda</taxon>
        <taxon>Hexapoda</taxon>
        <taxon>Insecta</taxon>
        <taxon>Pterygota</taxon>
        <taxon>Neoptera</taxon>
        <taxon>Paraneoptera</taxon>
        <taxon>Hemiptera</taxon>
        <taxon>Heteroptera</taxon>
        <taxon>Panheteroptera</taxon>
        <taxon>Cimicomorpha</taxon>
        <taxon>Miridae</taxon>
        <taxon>Mirini</taxon>
        <taxon>Lygus</taxon>
    </lineage>
</organism>
<accession>A0A0A9WMZ3</accession>
<feature type="compositionally biased region" description="Polar residues" evidence="1">
    <location>
        <begin position="74"/>
        <end position="86"/>
    </location>
</feature>
<gene>
    <name evidence="2" type="ORF">CM83_105128</name>
</gene>
<feature type="compositionally biased region" description="Polar residues" evidence="1">
    <location>
        <begin position="134"/>
        <end position="146"/>
    </location>
</feature>
<dbReference type="AlphaFoldDB" id="A0A0A9WMZ3"/>
<feature type="compositionally biased region" description="Pro residues" evidence="1">
    <location>
        <begin position="163"/>
        <end position="175"/>
    </location>
</feature>
<proteinExistence type="predicted"/>
<sequence>TTPRLPSDLIAPSTPATIPYRNHEAYRTSTKKYYPTTMNTVKQVYIRIETPRGKLQPPYRGPYTILANDGKTLTYQDDNGQKNNVSVDRCKPAPINKEQESTKHTKSTLPPTLPSPPLRRSDRLKALTNKETYHSTMSLQTDLTLSPSPPPGHRPEQRLPTRPIRPPAPTKTPEA</sequence>
<evidence type="ECO:0000256" key="1">
    <source>
        <dbReference type="SAM" id="MobiDB-lite"/>
    </source>
</evidence>
<feature type="non-terminal residue" evidence="2">
    <location>
        <position position="1"/>
    </location>
</feature>
<evidence type="ECO:0000313" key="2">
    <source>
        <dbReference type="EMBL" id="JAG09842.1"/>
    </source>
</evidence>
<name>A0A0A9WMZ3_LYGHE</name>
<reference evidence="2" key="1">
    <citation type="journal article" date="2014" name="PLoS ONE">
        <title>Transcriptome-Based Identification of ABC Transporters in the Western Tarnished Plant Bug Lygus hesperus.</title>
        <authorList>
            <person name="Hull J.J."/>
            <person name="Chaney K."/>
            <person name="Geib S.M."/>
            <person name="Fabrick J.A."/>
            <person name="Brent C.S."/>
            <person name="Walsh D."/>
            <person name="Lavine L.C."/>
        </authorList>
    </citation>
    <scope>NUCLEOTIDE SEQUENCE</scope>
</reference>
<protein>
    <submittedName>
        <fullName evidence="2">Uncharacterized protein</fullName>
    </submittedName>
</protein>
<feature type="non-terminal residue" evidence="2">
    <location>
        <position position="175"/>
    </location>
</feature>
<dbReference type="EMBL" id="GBHO01033762">
    <property type="protein sequence ID" value="JAG09842.1"/>
    <property type="molecule type" value="Transcribed_RNA"/>
</dbReference>